<gene>
    <name evidence="2" type="ordered locus">At3g54160</name>
    <name evidence="4" type="ordered locus">AXX17_At3g48590</name>
    <name evidence="5" type="ORF">AN1_LOCUS15789</name>
    <name evidence="3" type="ORF">AT9943_LOCUS13586</name>
</gene>
<dbReference type="EMBL" id="LR881468">
    <property type="protein sequence ID" value="CAD5325772.1"/>
    <property type="molecule type" value="Genomic_DNA"/>
</dbReference>
<reference evidence="4" key="2">
    <citation type="submission" date="2016-03" db="EMBL/GenBank/DDBJ databases">
        <title>Full-length assembly of Arabidopsis thaliana Ler reveals the complement of translocations and inversions.</title>
        <authorList>
            <person name="Zapata L."/>
            <person name="Schneeberger K."/>
            <person name="Ossowski S."/>
        </authorList>
    </citation>
    <scope>NUCLEOTIDE SEQUENCE [LARGE SCALE GENOMIC DNA]</scope>
    <source>
        <tissue evidence="4">Leaf</tissue>
    </source>
</reference>
<dbReference type="KEGG" id="ath:AT3G54160"/>
<dbReference type="RefSeq" id="NP_190984.1">
    <property type="nucleotide sequence ID" value="NM_115276.2"/>
</dbReference>
<accession>A0A384LQE4</accession>
<evidence type="ECO:0000313" key="6">
    <source>
        <dbReference type="Proteomes" id="UP000078284"/>
    </source>
</evidence>
<evidence type="ECO:0000313" key="3">
    <source>
        <dbReference type="EMBL" id="CAD5325772.1"/>
    </source>
</evidence>
<dbReference type="OMA" id="NREDWEW"/>
<dbReference type="AlphaFoldDB" id="A0A384LQE4"/>
<evidence type="ECO:0000313" key="2">
    <source>
        <dbReference type="Araport" id="AT3G54160"/>
    </source>
</evidence>
<dbReference type="Proteomes" id="UP000078284">
    <property type="component" value="Chromosome 3"/>
</dbReference>
<proteinExistence type="predicted"/>
<dbReference type="PANTHER" id="PTHR31293:SF12">
    <property type="entry name" value="RNI-LIKE SUPERFAMILY PROTEIN"/>
    <property type="match status" value="1"/>
</dbReference>
<dbReference type="SUPFAM" id="SSF52047">
    <property type="entry name" value="RNI-like"/>
    <property type="match status" value="1"/>
</dbReference>
<evidence type="ECO:0000313" key="5">
    <source>
        <dbReference type="EMBL" id="VYS60353.1"/>
    </source>
</evidence>
<dbReference type="SMR" id="A0A384LQE4"/>
<dbReference type="Proteomes" id="UP000516314">
    <property type="component" value="Chromosome 3"/>
</dbReference>
<dbReference type="Pfam" id="PF24758">
    <property type="entry name" value="LRR_At5g56370"/>
    <property type="match status" value="1"/>
</dbReference>
<evidence type="ECO:0000313" key="8">
    <source>
        <dbReference type="Proteomes" id="UP000516314"/>
    </source>
</evidence>
<name>A0A384LQE4_ARATH</name>
<dbReference type="Proteomes" id="UP000426265">
    <property type="component" value="Unassembled WGS sequence"/>
</dbReference>
<protein>
    <submittedName>
        <fullName evidence="3">(thale cress) hypothetical protein</fullName>
    </submittedName>
</protein>
<dbReference type="InterPro" id="IPR006566">
    <property type="entry name" value="FBD"/>
</dbReference>
<reference evidence="5 7" key="3">
    <citation type="submission" date="2019-11" db="EMBL/GenBank/DDBJ databases">
        <authorList>
            <person name="Jiao W.-B."/>
            <person name="Schneeberger K."/>
        </authorList>
    </citation>
    <scope>NUCLEOTIDE SEQUENCE [LARGE SCALE GENOMIC DNA]</scope>
    <source>
        <strain evidence="7">cv. An-1</strain>
    </source>
</reference>
<organism evidence="4 6">
    <name type="scientific">Arabidopsis thaliana</name>
    <name type="common">Mouse-ear cress</name>
    <dbReference type="NCBI Taxonomy" id="3702"/>
    <lineage>
        <taxon>Eukaryota</taxon>
        <taxon>Viridiplantae</taxon>
        <taxon>Streptophyta</taxon>
        <taxon>Embryophyta</taxon>
        <taxon>Tracheophyta</taxon>
        <taxon>Spermatophyta</taxon>
        <taxon>Magnoliopsida</taxon>
        <taxon>eudicotyledons</taxon>
        <taxon>Gunneridae</taxon>
        <taxon>Pentapetalae</taxon>
        <taxon>rosids</taxon>
        <taxon>malvids</taxon>
        <taxon>Brassicales</taxon>
        <taxon>Brassicaceae</taxon>
        <taxon>Camelineae</taxon>
        <taxon>Arabidopsis</taxon>
    </lineage>
</organism>
<dbReference type="PANTHER" id="PTHR31293">
    <property type="entry name" value="RNI-LIKE SUPERFAMILY PROTEIN"/>
    <property type="match status" value="1"/>
</dbReference>
<dbReference type="EMBL" id="LUHQ01000003">
    <property type="protein sequence ID" value="OAP02058.1"/>
    <property type="molecule type" value="Genomic_DNA"/>
</dbReference>
<dbReference type="InterPro" id="IPR055294">
    <property type="entry name" value="FBL60-like"/>
</dbReference>
<evidence type="ECO:0000313" key="7">
    <source>
        <dbReference type="Proteomes" id="UP000426265"/>
    </source>
</evidence>
<reference evidence="3 8" key="4">
    <citation type="submission" date="2020-09" db="EMBL/GenBank/DDBJ databases">
        <authorList>
            <person name="Ashkenazy H."/>
        </authorList>
    </citation>
    <scope>NUCLEOTIDE SEQUENCE [LARGE SCALE GENOMIC DNA]</scope>
    <source>
        <strain evidence="8">cv. Cdm-0</strain>
    </source>
</reference>
<dbReference type="InterPro" id="IPR055411">
    <property type="entry name" value="LRR_FXL15/At3g58940/PEG3-like"/>
</dbReference>
<dbReference type="ExpressionAtlas" id="A0A384LQE4">
    <property type="expression patterns" value="baseline and differential"/>
</dbReference>
<dbReference type="Araport" id="AT3G54160"/>
<dbReference type="GeneID" id="824583"/>
<feature type="domain" description="FBD" evidence="1">
    <location>
        <begin position="354"/>
        <end position="426"/>
    </location>
</feature>
<dbReference type="Gene3D" id="3.80.10.10">
    <property type="entry name" value="Ribonuclease Inhibitor"/>
    <property type="match status" value="1"/>
</dbReference>
<sequence>MSEIVRVQEIVSKLWNLNIASKKSPNLVTIISNVGYNPSFETNGSFKDFVSRLLARRDSYRIRRFSLKLRSLEFDSAKYHLVNECLRNVLNRGVLDLELDINVNEVYKLPFEVFTCKKVVKLKLGSDFVIDNIPKNALLPALKTLFLDKVRFIDKSGGCAFTRLVSACPVLEDLVIYRNNREDWEWSRIVSSKILKKLTIRREDWEDLDGSSYESISFDTPSLEYFEYFDVLRDGYPVVDLKSLVEAKLELPLFMVGDTYDVKNLIKGLENVQILSLGVVDTMQVFCFFEEAVPVFENLFHLSLSTEVDFCWNVLPILLEKSPNLKTLTIQALHYTTNHYGDENTVCDCLEVYSFLSSCHIEVLKITQFKGDIGEMVQIKHILEKLPSLELLEIHGQVKGDDKKLQIMLDLLMFERASSECKVEVKFPVCFASA</sequence>
<dbReference type="InterPro" id="IPR032675">
    <property type="entry name" value="LRR_dom_sf"/>
</dbReference>
<dbReference type="SMART" id="SM00579">
    <property type="entry name" value="FBD"/>
    <property type="match status" value="1"/>
</dbReference>
<evidence type="ECO:0000259" key="1">
    <source>
        <dbReference type="SMART" id="SM00579"/>
    </source>
</evidence>
<reference evidence="6" key="1">
    <citation type="journal article" date="2016" name="Proc. Natl. Acad. Sci. U.S.A.">
        <title>Chromosome-level assembly of Arabidopsis thaliana Ler reveals the extent of translocation and inversion polymorphisms.</title>
        <authorList>
            <person name="Zapata L."/>
            <person name="Ding J."/>
            <person name="Willing E.M."/>
            <person name="Hartwig B."/>
            <person name="Bezdan D."/>
            <person name="Jiao W.B."/>
            <person name="Patel V."/>
            <person name="Velikkakam James G."/>
            <person name="Koornneef M."/>
            <person name="Ossowski S."/>
            <person name="Schneeberger K."/>
        </authorList>
    </citation>
    <scope>NUCLEOTIDE SEQUENCE [LARGE SCALE GENOMIC DNA]</scope>
    <source>
        <strain evidence="6">cv. Landsberg erecta</strain>
    </source>
</reference>
<dbReference type="EMBL" id="CACRSJ010000106">
    <property type="protein sequence ID" value="VYS60353.1"/>
    <property type="molecule type" value="Genomic_DNA"/>
</dbReference>
<evidence type="ECO:0000313" key="4">
    <source>
        <dbReference type="EMBL" id="OAP02058.1"/>
    </source>
</evidence>